<dbReference type="PANTHER" id="PTHR16026">
    <property type="entry name" value="CARTILAGE ACIDIC PROTEIN 1"/>
    <property type="match status" value="1"/>
</dbReference>
<dbReference type="EMBL" id="UINC01080506">
    <property type="protein sequence ID" value="SVC23502.1"/>
    <property type="molecule type" value="Genomic_DNA"/>
</dbReference>
<dbReference type="Gene3D" id="2.130.10.130">
    <property type="entry name" value="Integrin alpha, N-terminal"/>
    <property type="match status" value="1"/>
</dbReference>
<gene>
    <name evidence="2" type="ORF">METZ01_LOCUS276356</name>
</gene>
<dbReference type="Pfam" id="PF13517">
    <property type="entry name" value="FG-GAP_3"/>
    <property type="match status" value="1"/>
</dbReference>
<feature type="non-terminal residue" evidence="2">
    <location>
        <position position="1"/>
    </location>
</feature>
<dbReference type="PANTHER" id="PTHR16026:SF0">
    <property type="entry name" value="CARTILAGE ACIDIC PROTEIN 1"/>
    <property type="match status" value="1"/>
</dbReference>
<dbReference type="InterPro" id="IPR013517">
    <property type="entry name" value="FG-GAP"/>
</dbReference>
<evidence type="ECO:0000313" key="2">
    <source>
        <dbReference type="EMBL" id="SVC23502.1"/>
    </source>
</evidence>
<proteinExistence type="predicted"/>
<evidence type="ECO:0008006" key="3">
    <source>
        <dbReference type="Google" id="ProtNLM"/>
    </source>
</evidence>
<protein>
    <recommendedName>
        <fullName evidence="3">ASPIC/UnbV domain-containing protein</fullName>
    </recommendedName>
</protein>
<dbReference type="AlphaFoldDB" id="A0A382KJI6"/>
<dbReference type="SUPFAM" id="SSF69318">
    <property type="entry name" value="Integrin alpha N-terminal domain"/>
    <property type="match status" value="1"/>
</dbReference>
<feature type="non-terminal residue" evidence="2">
    <location>
        <position position="240"/>
    </location>
</feature>
<organism evidence="2">
    <name type="scientific">marine metagenome</name>
    <dbReference type="NCBI Taxonomy" id="408172"/>
    <lineage>
        <taxon>unclassified sequences</taxon>
        <taxon>metagenomes</taxon>
        <taxon>ecological metagenomes</taxon>
    </lineage>
</organism>
<name>A0A382KJI6_9ZZZZ</name>
<dbReference type="InterPro" id="IPR028994">
    <property type="entry name" value="Integrin_alpha_N"/>
</dbReference>
<sequence length="240" mass="26172">VDRPAELEAIPSCTWRGIPAFCGPAGLPAAPDRLYERTWDGPSIFRDVTEAAEISEQIPAYGLGAVAGDLDADGDPDLYVANDATPNFLYENRRHTADARWKDRLHEVGRVAGVAVSGDGRRQAGMGISVGDIDSDGHVDLLVSNFSHDHVSHYRQLDSLRFSETAFASDLGRWTLPTLGWGTGLADFDHDMDLDLFVSNGHVYPQVDEAGIGTTYRQDNQLFRNDHGFLRDVTVLSGSG</sequence>
<reference evidence="2" key="1">
    <citation type="submission" date="2018-05" db="EMBL/GenBank/DDBJ databases">
        <authorList>
            <person name="Lanie J.A."/>
            <person name="Ng W.-L."/>
            <person name="Kazmierczak K.M."/>
            <person name="Andrzejewski T.M."/>
            <person name="Davidsen T.M."/>
            <person name="Wayne K.J."/>
            <person name="Tettelin H."/>
            <person name="Glass J.I."/>
            <person name="Rusch D."/>
            <person name="Podicherti R."/>
            <person name="Tsui H.-C.T."/>
            <person name="Winkler M.E."/>
        </authorList>
    </citation>
    <scope>NUCLEOTIDE SEQUENCE</scope>
</reference>
<keyword evidence="1" id="KW-0732">Signal</keyword>
<evidence type="ECO:0000256" key="1">
    <source>
        <dbReference type="ARBA" id="ARBA00022729"/>
    </source>
</evidence>
<dbReference type="InterPro" id="IPR027039">
    <property type="entry name" value="Crtac1"/>
</dbReference>
<accession>A0A382KJI6</accession>